<proteinExistence type="predicted"/>
<organism evidence="1 2">
    <name type="scientific">Perkinsus chesapeaki</name>
    <name type="common">Clam parasite</name>
    <name type="synonym">Perkinsus andrewsi</name>
    <dbReference type="NCBI Taxonomy" id="330153"/>
    <lineage>
        <taxon>Eukaryota</taxon>
        <taxon>Sar</taxon>
        <taxon>Alveolata</taxon>
        <taxon>Perkinsozoa</taxon>
        <taxon>Perkinsea</taxon>
        <taxon>Perkinsida</taxon>
        <taxon>Perkinsidae</taxon>
        <taxon>Perkinsus</taxon>
    </lineage>
</organism>
<dbReference type="EMBL" id="JAAPAO010000166">
    <property type="protein sequence ID" value="KAF4669666.1"/>
    <property type="molecule type" value="Genomic_DNA"/>
</dbReference>
<accession>A0A7J6ME28</accession>
<dbReference type="Proteomes" id="UP000591131">
    <property type="component" value="Unassembled WGS sequence"/>
</dbReference>
<sequence length="342" mass="38181">MAGFARVSRVPTMNVRRCLRRPDGNGLMLLKGVSTIDGEGPLPRWICEVNSLTVKRRIPHRSNKARFVLGPLDVACMAPDGRIICARSSGVYRYSRDWVDEELMVSGGRSRFFFLTAGTNCVYGLWGPFRIARIPMNGPEVEVICRTRSVPHCFAAYRAKGEAFDRLIVVLDMSPGMRSVAMWDEGSGWKEIGTLGDCAAASIDINQQRPVAYVLAYIKKSGHWALWVVDLQDKPTCLGPFPMPHRRSAAPTAWHRVFARPQGGVWITGAGNDERLKATRRSSRNDDEVWAMPCGKMRGAAKLPTFGLERCFGRQICDGFSPLSRRGSIDGEWIDTWEAVFI</sequence>
<keyword evidence="2" id="KW-1185">Reference proteome</keyword>
<reference evidence="1 2" key="1">
    <citation type="submission" date="2020-04" db="EMBL/GenBank/DDBJ databases">
        <title>Perkinsus chesapeaki whole genome sequence.</title>
        <authorList>
            <person name="Bogema D.R."/>
        </authorList>
    </citation>
    <scope>NUCLEOTIDE SEQUENCE [LARGE SCALE GENOMIC DNA]</scope>
    <source>
        <strain evidence="1">ATCC PRA-425</strain>
    </source>
</reference>
<dbReference type="AlphaFoldDB" id="A0A7J6ME28"/>
<evidence type="ECO:0000313" key="2">
    <source>
        <dbReference type="Proteomes" id="UP000591131"/>
    </source>
</evidence>
<gene>
    <name evidence="1" type="ORF">FOL47_002412</name>
</gene>
<name>A0A7J6ME28_PERCH</name>
<comment type="caution">
    <text evidence="1">The sequence shown here is derived from an EMBL/GenBank/DDBJ whole genome shotgun (WGS) entry which is preliminary data.</text>
</comment>
<evidence type="ECO:0000313" key="1">
    <source>
        <dbReference type="EMBL" id="KAF4669666.1"/>
    </source>
</evidence>
<protein>
    <submittedName>
        <fullName evidence="1">Uncharacterized protein</fullName>
    </submittedName>
</protein>
<dbReference type="OrthoDB" id="10371805at2759"/>